<protein>
    <submittedName>
        <fullName evidence="1">Uncharacterized protein</fullName>
    </submittedName>
</protein>
<proteinExistence type="predicted"/>
<name>A0A382C5Z9_9ZZZZ</name>
<reference evidence="1" key="1">
    <citation type="submission" date="2018-05" db="EMBL/GenBank/DDBJ databases">
        <authorList>
            <person name="Lanie J.A."/>
            <person name="Ng W.-L."/>
            <person name="Kazmierczak K.M."/>
            <person name="Andrzejewski T.M."/>
            <person name="Davidsen T.M."/>
            <person name="Wayne K.J."/>
            <person name="Tettelin H."/>
            <person name="Glass J.I."/>
            <person name="Rusch D."/>
            <person name="Podicherti R."/>
            <person name="Tsui H.-C.T."/>
            <person name="Winkler M.E."/>
        </authorList>
    </citation>
    <scope>NUCLEOTIDE SEQUENCE</scope>
</reference>
<dbReference type="AlphaFoldDB" id="A0A382C5Z9"/>
<accession>A0A382C5Z9</accession>
<dbReference type="EMBL" id="UINC01032856">
    <property type="protein sequence ID" value="SVB21202.1"/>
    <property type="molecule type" value="Genomic_DNA"/>
</dbReference>
<organism evidence="1">
    <name type="scientific">marine metagenome</name>
    <dbReference type="NCBI Taxonomy" id="408172"/>
    <lineage>
        <taxon>unclassified sequences</taxon>
        <taxon>metagenomes</taxon>
        <taxon>ecological metagenomes</taxon>
    </lineage>
</organism>
<feature type="non-terminal residue" evidence="1">
    <location>
        <position position="1"/>
    </location>
</feature>
<evidence type="ECO:0000313" key="1">
    <source>
        <dbReference type="EMBL" id="SVB21202.1"/>
    </source>
</evidence>
<gene>
    <name evidence="1" type="ORF">METZ01_LOCUS174056</name>
</gene>
<sequence>RFFNNDNIIKLREIKNALYKNGKHNYSLDLANTIANKKNINLHEEKSLVSFSSKNFIYELKLISQNLKRVLKSL</sequence>